<dbReference type="GO" id="GO:0009279">
    <property type="term" value="C:cell outer membrane"/>
    <property type="evidence" value="ECO:0007669"/>
    <property type="project" value="UniProtKB-SubCell"/>
</dbReference>
<feature type="region of interest" description="Disordered" evidence="9">
    <location>
        <begin position="1"/>
        <end position="57"/>
    </location>
</feature>
<keyword evidence="12" id="KW-1185">Reference proteome</keyword>
<comment type="similarity">
    <text evidence="2">Belongs to the TPS (TC 1.B.20) family.</text>
</comment>
<dbReference type="Gene3D" id="2.40.160.50">
    <property type="entry name" value="membrane protein fhac: a member of the omp85/tpsb transporter family"/>
    <property type="match status" value="1"/>
</dbReference>
<dbReference type="InterPro" id="IPR051544">
    <property type="entry name" value="TPS_OM_transporter"/>
</dbReference>
<evidence type="ECO:0000256" key="4">
    <source>
        <dbReference type="ARBA" id="ARBA00022452"/>
    </source>
</evidence>
<organism evidence="11 12">
    <name type="scientific">Zarconia navalis LEGE 11467</name>
    <dbReference type="NCBI Taxonomy" id="1828826"/>
    <lineage>
        <taxon>Bacteria</taxon>
        <taxon>Bacillati</taxon>
        <taxon>Cyanobacteriota</taxon>
        <taxon>Cyanophyceae</taxon>
        <taxon>Oscillatoriophycideae</taxon>
        <taxon>Oscillatoriales</taxon>
        <taxon>Oscillatoriales incertae sedis</taxon>
        <taxon>Zarconia</taxon>
        <taxon>Zarconia navalis</taxon>
    </lineage>
</organism>
<dbReference type="PROSITE" id="PS51779">
    <property type="entry name" value="POTRA"/>
    <property type="match status" value="1"/>
</dbReference>
<evidence type="ECO:0000256" key="1">
    <source>
        <dbReference type="ARBA" id="ARBA00004442"/>
    </source>
</evidence>
<gene>
    <name evidence="11" type="ORF">IQ235_11535</name>
</gene>
<reference evidence="11" key="1">
    <citation type="submission" date="2020-10" db="EMBL/GenBank/DDBJ databases">
        <authorList>
            <person name="Castelo-Branco R."/>
            <person name="Eusebio N."/>
            <person name="Adriana R."/>
            <person name="Vieira A."/>
            <person name="Brugerolle De Fraissinette N."/>
            <person name="Rezende De Castro R."/>
            <person name="Schneider M.P."/>
            <person name="Vasconcelos V."/>
            <person name="Leao P.N."/>
        </authorList>
    </citation>
    <scope>NUCLEOTIDE SEQUENCE</scope>
    <source>
        <strain evidence="11">LEGE 11467</strain>
    </source>
</reference>
<evidence type="ECO:0000256" key="8">
    <source>
        <dbReference type="ARBA" id="ARBA00023237"/>
    </source>
</evidence>
<dbReference type="AlphaFoldDB" id="A0A928VXH3"/>
<keyword evidence="7" id="KW-0472">Membrane</keyword>
<keyword evidence="6" id="KW-0653">Protein transport</keyword>
<keyword evidence="5" id="KW-0812">Transmembrane</keyword>
<dbReference type="Pfam" id="PF08479">
    <property type="entry name" value="POTRA_2"/>
    <property type="match status" value="1"/>
</dbReference>
<evidence type="ECO:0000256" key="7">
    <source>
        <dbReference type="ARBA" id="ARBA00023136"/>
    </source>
</evidence>
<dbReference type="GO" id="GO:0008320">
    <property type="term" value="F:protein transmembrane transporter activity"/>
    <property type="evidence" value="ECO:0007669"/>
    <property type="project" value="TreeGrafter"/>
</dbReference>
<evidence type="ECO:0000256" key="2">
    <source>
        <dbReference type="ARBA" id="ARBA00009055"/>
    </source>
</evidence>
<dbReference type="EMBL" id="JADEXN010000193">
    <property type="protein sequence ID" value="MBE9041414.1"/>
    <property type="molecule type" value="Genomic_DNA"/>
</dbReference>
<comment type="subcellular location">
    <subcellularLocation>
        <location evidence="1">Cell outer membrane</location>
    </subcellularLocation>
</comment>
<evidence type="ECO:0000259" key="10">
    <source>
        <dbReference type="PROSITE" id="PS51779"/>
    </source>
</evidence>
<dbReference type="RefSeq" id="WP_405196665.1">
    <property type="nucleotide sequence ID" value="NZ_JADEXN010000193.1"/>
</dbReference>
<sequence length="556" mass="61309">EIPAIDAPPEVQPDASPPVEETPSEETGTEEIPAIDAPPEAQPDASPSVEEIPSEEASPSFVVQKIEVVGSSILTPEDLQPLTSPLEGKEVTVEDLRAVADGITQLYLDRDFITSRAILTDQDIIDGVVEIRVIEGRLSLIEVEGTQHLNESYITSRIELGAKTPLNTAQLEDQLRLLRANPLFESVEASLRAGEELGESILIVRVTEASRFGASVNLDNYSPPSVGSERMVVSTRFRNITGVGDEFSAGYNRTTAGGTDVFDFAYRIPLNAMEGTLQLRAAPNRNQAIQEPFKTLEIRGERELYEISFRQPLVRSPREEFALSWGFTFQDGQTFTFAGPTSFGDGPDADGVSRTSVFQFGQDYIRRDIQGAWAFRSLFRVGTSLFNATQNESTIPDGQFVSWLGQAQRVQRLSDDHLLITQFDVQLTPDPLLPAQQFVIGGGLSLRGYRQNVRSGDNGFRFSIEDRITLARDAAGLPVFQLVPFIDAGGVWNVFNKPDNPQPRQRFLVGAGLGLLWEPEPGFRIRLDYGLPLVDLDDRGENAQDDGFYFSVGYGF</sequence>
<dbReference type="Gene3D" id="3.10.20.310">
    <property type="entry name" value="membrane protein fhac"/>
    <property type="match status" value="1"/>
</dbReference>
<dbReference type="GO" id="GO:0098046">
    <property type="term" value="C:type V protein secretion system complex"/>
    <property type="evidence" value="ECO:0007669"/>
    <property type="project" value="TreeGrafter"/>
</dbReference>
<feature type="non-terminal residue" evidence="11">
    <location>
        <position position="1"/>
    </location>
</feature>
<comment type="caution">
    <text evidence="11">The sequence shown here is derived from an EMBL/GenBank/DDBJ whole genome shotgun (WGS) entry which is preliminary data.</text>
</comment>
<evidence type="ECO:0000313" key="11">
    <source>
        <dbReference type="EMBL" id="MBE9041414.1"/>
    </source>
</evidence>
<dbReference type="InterPro" id="IPR005565">
    <property type="entry name" value="Hemolysn_activator_HlyB_C"/>
</dbReference>
<keyword evidence="4" id="KW-1134">Transmembrane beta strand</keyword>
<dbReference type="InterPro" id="IPR013686">
    <property type="entry name" value="Polypept-transport_assoc_ShlB"/>
</dbReference>
<dbReference type="PANTHER" id="PTHR34597:SF1">
    <property type="entry name" value="HEME_HEMOPEXIN TRANSPORTER PROTEIN HUXB"/>
    <property type="match status" value="1"/>
</dbReference>
<name>A0A928VXH3_9CYAN</name>
<evidence type="ECO:0000256" key="9">
    <source>
        <dbReference type="SAM" id="MobiDB-lite"/>
    </source>
</evidence>
<keyword evidence="3" id="KW-0813">Transport</keyword>
<evidence type="ECO:0000256" key="6">
    <source>
        <dbReference type="ARBA" id="ARBA00022927"/>
    </source>
</evidence>
<dbReference type="InterPro" id="IPR034746">
    <property type="entry name" value="POTRA"/>
</dbReference>
<keyword evidence="8" id="KW-0998">Cell outer membrane</keyword>
<dbReference type="GO" id="GO:0046819">
    <property type="term" value="P:protein secretion by the type V secretion system"/>
    <property type="evidence" value="ECO:0007669"/>
    <property type="project" value="TreeGrafter"/>
</dbReference>
<evidence type="ECO:0000256" key="5">
    <source>
        <dbReference type="ARBA" id="ARBA00022692"/>
    </source>
</evidence>
<accession>A0A928VXH3</accession>
<dbReference type="Proteomes" id="UP000621799">
    <property type="component" value="Unassembled WGS sequence"/>
</dbReference>
<dbReference type="PANTHER" id="PTHR34597">
    <property type="entry name" value="SLR1661 PROTEIN"/>
    <property type="match status" value="1"/>
</dbReference>
<dbReference type="Pfam" id="PF03865">
    <property type="entry name" value="ShlB"/>
    <property type="match status" value="1"/>
</dbReference>
<evidence type="ECO:0000313" key="12">
    <source>
        <dbReference type="Proteomes" id="UP000621799"/>
    </source>
</evidence>
<proteinExistence type="inferred from homology"/>
<protein>
    <submittedName>
        <fullName evidence="11">ShlB/FhaC/HecB family hemolysin secretion/activation protein</fullName>
    </submittedName>
</protein>
<evidence type="ECO:0000256" key="3">
    <source>
        <dbReference type="ARBA" id="ARBA00022448"/>
    </source>
</evidence>
<feature type="domain" description="POTRA" evidence="10">
    <location>
        <begin position="61"/>
        <end position="136"/>
    </location>
</feature>